<gene>
    <name evidence="8" type="ORF">ANN_18615</name>
</gene>
<dbReference type="CDD" id="cd00190">
    <property type="entry name" value="Tryp_SPc"/>
    <property type="match status" value="1"/>
</dbReference>
<dbReference type="SUPFAM" id="SSF50494">
    <property type="entry name" value="Trypsin-like serine proteases"/>
    <property type="match status" value="1"/>
</dbReference>
<evidence type="ECO:0000313" key="9">
    <source>
        <dbReference type="Proteomes" id="UP001148838"/>
    </source>
</evidence>
<dbReference type="InterPro" id="IPR043504">
    <property type="entry name" value="Peptidase_S1_PA_chymotrypsin"/>
</dbReference>
<dbReference type="SMART" id="SM00020">
    <property type="entry name" value="Tryp_SPc"/>
    <property type="match status" value="1"/>
</dbReference>
<sequence>MSPEFNVESYPAFARNGLRENPGKASTSSTSTTKPNRCLVVMGTTDVRKGRESGTVQIRVPESFILHPSFSSYEFYCDIALIMVKVEFKIGLHVRILKLPKKADVAVKAGDNCSVLGWGYLHETLARPVLCYGSETWTLRKKDESRITANEMKFIRYTAGYTKWNHKRNEDVMEELQLETVINHVKHYRNNWINHLHRMRRDRIPKVMLHYRPNGKRSLGRPKKRRIENSTGVPTTPILNKVTVPVIDIEQCQTMYETETIFPEVNLCAGAKNKDACQGDSGGPFICHGTQRGIVSWGEGCGQPKFPGVYTLVDPFLGWINYVLTTKYSQNLQEITTQHSTASSNGNSAAVLSELQFMIICAKWIFS</sequence>
<keyword evidence="5" id="KW-0720">Serine protease</keyword>
<dbReference type="InterPro" id="IPR001254">
    <property type="entry name" value="Trypsin_dom"/>
</dbReference>
<keyword evidence="3" id="KW-0645">Protease</keyword>
<dbReference type="Pfam" id="PF00089">
    <property type="entry name" value="Trypsin"/>
    <property type="match status" value="2"/>
</dbReference>
<feature type="domain" description="Peptidase S1" evidence="7">
    <location>
        <begin position="38"/>
        <end position="325"/>
    </location>
</feature>
<evidence type="ECO:0000313" key="8">
    <source>
        <dbReference type="EMBL" id="KAJ4435991.1"/>
    </source>
</evidence>
<dbReference type="Gene3D" id="2.40.10.10">
    <property type="entry name" value="Trypsin-like serine proteases"/>
    <property type="match status" value="3"/>
</dbReference>
<keyword evidence="2" id="KW-0964">Secreted</keyword>
<feature type="region of interest" description="Disordered" evidence="6">
    <location>
        <begin position="16"/>
        <end position="35"/>
    </location>
</feature>
<dbReference type="InterPro" id="IPR033116">
    <property type="entry name" value="TRYPSIN_SER"/>
</dbReference>
<evidence type="ECO:0000256" key="1">
    <source>
        <dbReference type="ARBA" id="ARBA00004613"/>
    </source>
</evidence>
<dbReference type="InterPro" id="IPR050127">
    <property type="entry name" value="Serine_Proteases_S1"/>
</dbReference>
<evidence type="ECO:0000256" key="3">
    <source>
        <dbReference type="ARBA" id="ARBA00022670"/>
    </source>
</evidence>
<proteinExistence type="predicted"/>
<keyword evidence="9" id="KW-1185">Reference proteome</keyword>
<comment type="subcellular location">
    <subcellularLocation>
        <location evidence="1">Secreted</location>
    </subcellularLocation>
</comment>
<dbReference type="PROSITE" id="PS50240">
    <property type="entry name" value="TRYPSIN_DOM"/>
    <property type="match status" value="1"/>
</dbReference>
<keyword evidence="4" id="KW-0378">Hydrolase</keyword>
<dbReference type="EMBL" id="JAJSOF020000023">
    <property type="protein sequence ID" value="KAJ4435991.1"/>
    <property type="molecule type" value="Genomic_DNA"/>
</dbReference>
<evidence type="ECO:0000259" key="7">
    <source>
        <dbReference type="PROSITE" id="PS50240"/>
    </source>
</evidence>
<evidence type="ECO:0000256" key="5">
    <source>
        <dbReference type="ARBA" id="ARBA00022825"/>
    </source>
</evidence>
<evidence type="ECO:0000256" key="2">
    <source>
        <dbReference type="ARBA" id="ARBA00022525"/>
    </source>
</evidence>
<dbReference type="PANTHER" id="PTHR24264:SF65">
    <property type="entry name" value="SRCR DOMAIN-CONTAINING PROTEIN"/>
    <property type="match status" value="1"/>
</dbReference>
<evidence type="ECO:0000256" key="4">
    <source>
        <dbReference type="ARBA" id="ARBA00022801"/>
    </source>
</evidence>
<protein>
    <recommendedName>
        <fullName evidence="7">Peptidase S1 domain-containing protein</fullName>
    </recommendedName>
</protein>
<dbReference type="PROSITE" id="PS00135">
    <property type="entry name" value="TRYPSIN_SER"/>
    <property type="match status" value="1"/>
</dbReference>
<comment type="caution">
    <text evidence="8">The sequence shown here is derived from an EMBL/GenBank/DDBJ whole genome shotgun (WGS) entry which is preliminary data.</text>
</comment>
<organism evidence="8 9">
    <name type="scientific">Periplaneta americana</name>
    <name type="common">American cockroach</name>
    <name type="synonym">Blatta americana</name>
    <dbReference type="NCBI Taxonomy" id="6978"/>
    <lineage>
        <taxon>Eukaryota</taxon>
        <taxon>Metazoa</taxon>
        <taxon>Ecdysozoa</taxon>
        <taxon>Arthropoda</taxon>
        <taxon>Hexapoda</taxon>
        <taxon>Insecta</taxon>
        <taxon>Pterygota</taxon>
        <taxon>Neoptera</taxon>
        <taxon>Polyneoptera</taxon>
        <taxon>Dictyoptera</taxon>
        <taxon>Blattodea</taxon>
        <taxon>Blattoidea</taxon>
        <taxon>Blattidae</taxon>
        <taxon>Blattinae</taxon>
        <taxon>Periplaneta</taxon>
    </lineage>
</organism>
<dbReference type="InterPro" id="IPR009003">
    <property type="entry name" value="Peptidase_S1_PA"/>
</dbReference>
<evidence type="ECO:0000256" key="6">
    <source>
        <dbReference type="SAM" id="MobiDB-lite"/>
    </source>
</evidence>
<dbReference type="Proteomes" id="UP001148838">
    <property type="component" value="Unassembled WGS sequence"/>
</dbReference>
<name>A0ABQ8SQI3_PERAM</name>
<dbReference type="PANTHER" id="PTHR24264">
    <property type="entry name" value="TRYPSIN-RELATED"/>
    <property type="match status" value="1"/>
</dbReference>
<accession>A0ABQ8SQI3</accession>
<reference evidence="8 9" key="1">
    <citation type="journal article" date="2022" name="Allergy">
        <title>Genome assembly and annotation of Periplaneta americana reveal a comprehensive cockroach allergen profile.</title>
        <authorList>
            <person name="Wang L."/>
            <person name="Xiong Q."/>
            <person name="Saelim N."/>
            <person name="Wang L."/>
            <person name="Nong W."/>
            <person name="Wan A.T."/>
            <person name="Shi M."/>
            <person name="Liu X."/>
            <person name="Cao Q."/>
            <person name="Hui J.H.L."/>
            <person name="Sookrung N."/>
            <person name="Leung T.F."/>
            <person name="Tungtrongchitr A."/>
            <person name="Tsui S.K.W."/>
        </authorList>
    </citation>
    <scope>NUCLEOTIDE SEQUENCE [LARGE SCALE GENOMIC DNA]</scope>
    <source>
        <strain evidence="8">PWHHKU_190912</strain>
    </source>
</reference>